<dbReference type="AlphaFoldDB" id="G0MBL7"/>
<dbReference type="InParanoid" id="G0MBL7"/>
<gene>
    <name evidence="2" type="ORF">CAEBREN_17584</name>
</gene>
<dbReference type="EMBL" id="GL379788">
    <property type="protein sequence ID" value="EGT40559.1"/>
    <property type="molecule type" value="Genomic_DNA"/>
</dbReference>
<feature type="region of interest" description="Disordered" evidence="1">
    <location>
        <begin position="1"/>
        <end position="21"/>
    </location>
</feature>
<dbReference type="HOGENOM" id="CLU_1918897_0_0_1"/>
<evidence type="ECO:0000313" key="3">
    <source>
        <dbReference type="Proteomes" id="UP000008068"/>
    </source>
</evidence>
<evidence type="ECO:0000313" key="2">
    <source>
        <dbReference type="EMBL" id="EGT40559.1"/>
    </source>
</evidence>
<proteinExistence type="predicted"/>
<accession>G0MBL7</accession>
<reference evidence="3" key="1">
    <citation type="submission" date="2011-07" db="EMBL/GenBank/DDBJ databases">
        <authorList>
            <consortium name="Caenorhabditis brenneri Sequencing and Analysis Consortium"/>
            <person name="Wilson R.K."/>
        </authorList>
    </citation>
    <scope>NUCLEOTIDE SEQUENCE [LARGE SCALE GENOMIC DNA]</scope>
    <source>
        <strain evidence="3">PB2801</strain>
    </source>
</reference>
<organism evidence="3">
    <name type="scientific">Caenorhabditis brenneri</name>
    <name type="common">Nematode worm</name>
    <dbReference type="NCBI Taxonomy" id="135651"/>
    <lineage>
        <taxon>Eukaryota</taxon>
        <taxon>Metazoa</taxon>
        <taxon>Ecdysozoa</taxon>
        <taxon>Nematoda</taxon>
        <taxon>Chromadorea</taxon>
        <taxon>Rhabditida</taxon>
        <taxon>Rhabditina</taxon>
        <taxon>Rhabditomorpha</taxon>
        <taxon>Rhabditoidea</taxon>
        <taxon>Rhabditidae</taxon>
        <taxon>Peloderinae</taxon>
        <taxon>Caenorhabditis</taxon>
    </lineage>
</organism>
<keyword evidence="3" id="KW-1185">Reference proteome</keyword>
<sequence>MVSPSEISMFGPIAKDQNRTEDKSQTEIYMFLCKFGSRNTKCSVKSISEVSEACDVHQQRFETSTVSTTPLSSGSLDEGVSWLRAHCQISSISCRHQRQEEDQSSTSFGTVCCSRSVCQNPFHPSYPKLVPL</sequence>
<name>G0MBL7_CAEBE</name>
<protein>
    <submittedName>
        <fullName evidence="2">Uncharacterized protein</fullName>
    </submittedName>
</protein>
<evidence type="ECO:0000256" key="1">
    <source>
        <dbReference type="SAM" id="MobiDB-lite"/>
    </source>
</evidence>
<dbReference type="Proteomes" id="UP000008068">
    <property type="component" value="Unassembled WGS sequence"/>
</dbReference>